<keyword evidence="8" id="KW-0718">Serine biosynthesis</keyword>
<evidence type="ECO:0000256" key="1">
    <source>
        <dbReference type="ARBA" id="ARBA00001946"/>
    </source>
</evidence>
<keyword evidence="7" id="KW-0460">Magnesium</keyword>
<dbReference type="Pfam" id="PF12804">
    <property type="entry name" value="NTP_transf_3"/>
    <property type="match status" value="1"/>
</dbReference>
<dbReference type="GO" id="GO:0005737">
    <property type="term" value="C:cytoplasm"/>
    <property type="evidence" value="ECO:0007669"/>
    <property type="project" value="TreeGrafter"/>
</dbReference>
<evidence type="ECO:0000256" key="10">
    <source>
        <dbReference type="ARBA" id="ARBA00048523"/>
    </source>
</evidence>
<sequence length="418" mass="45988">MKFIFDLDGTITRQETLPLMAARFGIEDQIDALTEETIRGNIPFIESFIRRVGILGQYPVSEMNRLLSGMELFQGVVGFIQENPDDCIIATGNLGPWIEGLCARLGCGVRCSDANIADDRVAKLTSILRKEDVVREWKAKGETVVFVGDGNNDAEAMREADISIATGMVHWPARSVLDVADYAVFDESALLRLLAQLRASTPSRGSNTLVLSCAGMGSRLGLNSTKALMNFEDRPFVQWQMQGFSGIEDVRVVVGFQAKDVILAVTAVRPDAVFVFNHDYFSTGTGCSLYLGARHANEYVIAWDGDLMVHHEDLAACLDHDGEYLGVSEAVTEDAVFAHLDPTGHSIVGFSREDPGAYEWSGPARLRRDDVADVRGSVFEGLLHRLPLPALKVRAFDIDTVADYHYAKENFRSYIGGK</sequence>
<dbReference type="GO" id="GO:0036424">
    <property type="term" value="F:L-phosphoserine phosphatase activity"/>
    <property type="evidence" value="ECO:0007669"/>
    <property type="project" value="TreeGrafter"/>
</dbReference>
<comment type="catalytic activity">
    <reaction evidence="9">
        <text>O-phospho-L-serine + H2O = L-serine + phosphate</text>
        <dbReference type="Rhea" id="RHEA:21208"/>
        <dbReference type="ChEBI" id="CHEBI:15377"/>
        <dbReference type="ChEBI" id="CHEBI:33384"/>
        <dbReference type="ChEBI" id="CHEBI:43474"/>
        <dbReference type="ChEBI" id="CHEBI:57524"/>
        <dbReference type="EC" id="3.1.3.3"/>
    </reaction>
</comment>
<keyword evidence="5" id="KW-0479">Metal-binding</keyword>
<dbReference type="InterPro" id="IPR029044">
    <property type="entry name" value="Nucleotide-diphossugar_trans"/>
</dbReference>
<keyword evidence="4" id="KW-0028">Amino-acid biosynthesis</keyword>
<dbReference type="PANTHER" id="PTHR43344">
    <property type="entry name" value="PHOSPHOSERINE PHOSPHATASE"/>
    <property type="match status" value="1"/>
</dbReference>
<dbReference type="NCBIfam" id="TIGR01488">
    <property type="entry name" value="HAD-SF-IB"/>
    <property type="match status" value="1"/>
</dbReference>
<evidence type="ECO:0000256" key="2">
    <source>
        <dbReference type="ARBA" id="ARBA00005135"/>
    </source>
</evidence>
<reference evidence="12 13" key="2">
    <citation type="journal article" date="2015" name="Stand. Genomic Sci.">
        <title>High quality draft genomic sequence of Arenimonas donghaensis DSM 18148(T).</title>
        <authorList>
            <person name="Chen F."/>
            <person name="Wang H."/>
            <person name="Cao Y."/>
            <person name="Li X."/>
            <person name="Wang G."/>
        </authorList>
    </citation>
    <scope>NUCLEOTIDE SEQUENCE [LARGE SCALE GENOMIC DNA]</scope>
    <source>
        <strain evidence="12 13">HO3-R19</strain>
    </source>
</reference>
<dbReference type="STRING" id="1121014.N788_06375"/>
<evidence type="ECO:0000313" key="12">
    <source>
        <dbReference type="EMBL" id="KFL35895.1"/>
    </source>
</evidence>
<evidence type="ECO:0000313" key="13">
    <source>
        <dbReference type="Proteomes" id="UP000029085"/>
    </source>
</evidence>
<dbReference type="SUPFAM" id="SSF53448">
    <property type="entry name" value="Nucleotide-diphospho-sugar transferases"/>
    <property type="match status" value="1"/>
</dbReference>
<protein>
    <recommendedName>
        <fullName evidence="3">phosphoserine phosphatase</fullName>
        <ecNumber evidence="3">3.1.3.3</ecNumber>
    </recommendedName>
</protein>
<dbReference type="InterPro" id="IPR023214">
    <property type="entry name" value="HAD_sf"/>
</dbReference>
<comment type="pathway">
    <text evidence="2">Amino-acid biosynthesis; L-serine biosynthesis; L-serine from 3-phospho-D-glycerate: step 3/3.</text>
</comment>
<evidence type="ECO:0000259" key="11">
    <source>
        <dbReference type="Pfam" id="PF12804"/>
    </source>
</evidence>
<accession>A0A087MG92</accession>
<evidence type="ECO:0000256" key="6">
    <source>
        <dbReference type="ARBA" id="ARBA00022801"/>
    </source>
</evidence>
<dbReference type="GO" id="GO:0016779">
    <property type="term" value="F:nucleotidyltransferase activity"/>
    <property type="evidence" value="ECO:0007669"/>
    <property type="project" value="UniProtKB-ARBA"/>
</dbReference>
<dbReference type="EC" id="3.1.3.3" evidence="3"/>
<evidence type="ECO:0000256" key="5">
    <source>
        <dbReference type="ARBA" id="ARBA00022723"/>
    </source>
</evidence>
<evidence type="ECO:0000256" key="8">
    <source>
        <dbReference type="ARBA" id="ARBA00023299"/>
    </source>
</evidence>
<evidence type="ECO:0000256" key="7">
    <source>
        <dbReference type="ARBA" id="ARBA00022842"/>
    </source>
</evidence>
<evidence type="ECO:0000256" key="9">
    <source>
        <dbReference type="ARBA" id="ARBA00048138"/>
    </source>
</evidence>
<keyword evidence="6" id="KW-0378">Hydrolase</keyword>
<reference evidence="13" key="1">
    <citation type="submission" date="2013-08" db="EMBL/GenBank/DDBJ databases">
        <title>Genome sequencing of Arenimonas donghaensis.</title>
        <authorList>
            <person name="Chen F."/>
            <person name="Wang G."/>
        </authorList>
    </citation>
    <scope>NUCLEOTIDE SEQUENCE [LARGE SCALE GENOMIC DNA]</scope>
    <source>
        <strain evidence="13">HO3-R19</strain>
    </source>
</reference>
<comment type="caution">
    <text evidence="12">The sequence shown here is derived from an EMBL/GenBank/DDBJ whole genome shotgun (WGS) entry which is preliminary data.</text>
</comment>
<dbReference type="Proteomes" id="UP000029085">
    <property type="component" value="Unassembled WGS sequence"/>
</dbReference>
<dbReference type="EMBL" id="AVCJ01000043">
    <property type="protein sequence ID" value="KFL35895.1"/>
    <property type="molecule type" value="Genomic_DNA"/>
</dbReference>
<dbReference type="SUPFAM" id="SSF56784">
    <property type="entry name" value="HAD-like"/>
    <property type="match status" value="1"/>
</dbReference>
<dbReference type="InterPro" id="IPR050582">
    <property type="entry name" value="HAD-like_SerB"/>
</dbReference>
<comment type="catalytic activity">
    <reaction evidence="10">
        <text>O-phospho-D-serine + H2O = D-serine + phosphate</text>
        <dbReference type="Rhea" id="RHEA:24873"/>
        <dbReference type="ChEBI" id="CHEBI:15377"/>
        <dbReference type="ChEBI" id="CHEBI:35247"/>
        <dbReference type="ChEBI" id="CHEBI:43474"/>
        <dbReference type="ChEBI" id="CHEBI:58680"/>
        <dbReference type="EC" id="3.1.3.3"/>
    </reaction>
</comment>
<dbReference type="GO" id="GO:0000287">
    <property type="term" value="F:magnesium ion binding"/>
    <property type="evidence" value="ECO:0007669"/>
    <property type="project" value="TreeGrafter"/>
</dbReference>
<dbReference type="InterPro" id="IPR036412">
    <property type="entry name" value="HAD-like_sf"/>
</dbReference>
<dbReference type="AlphaFoldDB" id="A0A087MG92"/>
<dbReference type="PANTHER" id="PTHR43344:SF2">
    <property type="entry name" value="PHOSPHOSERINE PHOSPHATASE"/>
    <property type="match status" value="1"/>
</dbReference>
<dbReference type="GO" id="GO:0006564">
    <property type="term" value="P:L-serine biosynthetic process"/>
    <property type="evidence" value="ECO:0007669"/>
    <property type="project" value="UniProtKB-KW"/>
</dbReference>
<dbReference type="RefSeq" id="WP_051924597.1">
    <property type="nucleotide sequence ID" value="NZ_AVCJ01000043.1"/>
</dbReference>
<comment type="cofactor">
    <cofactor evidence="1">
        <name>Mg(2+)</name>
        <dbReference type="ChEBI" id="CHEBI:18420"/>
    </cofactor>
</comment>
<keyword evidence="13" id="KW-1185">Reference proteome</keyword>
<dbReference type="InterPro" id="IPR025877">
    <property type="entry name" value="MobA-like_NTP_Trfase"/>
</dbReference>
<name>A0A087MG92_9GAMM</name>
<dbReference type="OrthoDB" id="3180855at2"/>
<evidence type="ECO:0000256" key="3">
    <source>
        <dbReference type="ARBA" id="ARBA00012640"/>
    </source>
</evidence>
<gene>
    <name evidence="12" type="ORF">N788_06375</name>
</gene>
<dbReference type="PATRIC" id="fig|1121014.3.peg.2180"/>
<dbReference type="Pfam" id="PF00702">
    <property type="entry name" value="Hydrolase"/>
    <property type="match status" value="1"/>
</dbReference>
<feature type="domain" description="MobA-like NTP transferase" evidence="11">
    <location>
        <begin position="213"/>
        <end position="314"/>
    </location>
</feature>
<evidence type="ECO:0000256" key="4">
    <source>
        <dbReference type="ARBA" id="ARBA00022605"/>
    </source>
</evidence>
<dbReference type="Gene3D" id="3.40.50.1000">
    <property type="entry name" value="HAD superfamily/HAD-like"/>
    <property type="match status" value="1"/>
</dbReference>
<dbReference type="Gene3D" id="3.90.550.10">
    <property type="entry name" value="Spore Coat Polysaccharide Biosynthesis Protein SpsA, Chain A"/>
    <property type="match status" value="1"/>
</dbReference>
<proteinExistence type="predicted"/>
<organism evidence="12 13">
    <name type="scientific">Arenimonas donghaensis DSM 18148 = HO3-R19</name>
    <dbReference type="NCBI Taxonomy" id="1121014"/>
    <lineage>
        <taxon>Bacteria</taxon>
        <taxon>Pseudomonadati</taxon>
        <taxon>Pseudomonadota</taxon>
        <taxon>Gammaproteobacteria</taxon>
        <taxon>Lysobacterales</taxon>
        <taxon>Lysobacteraceae</taxon>
        <taxon>Arenimonas</taxon>
    </lineage>
</organism>